<dbReference type="EC" id="5.1.3.3" evidence="5"/>
<dbReference type="InterPro" id="IPR047215">
    <property type="entry name" value="Galactose_mutarotase-like"/>
</dbReference>
<dbReference type="InterPro" id="IPR015443">
    <property type="entry name" value="Aldose_1-epimerase"/>
</dbReference>
<dbReference type="InterPro" id="IPR014718">
    <property type="entry name" value="GH-type_carb-bd"/>
</dbReference>
<dbReference type="Pfam" id="PF01263">
    <property type="entry name" value="Aldose_epim"/>
    <property type="match status" value="1"/>
</dbReference>
<comment type="catalytic activity">
    <reaction evidence="5">
        <text>alpha-D-glucose = beta-D-glucose</text>
        <dbReference type="Rhea" id="RHEA:10264"/>
        <dbReference type="ChEBI" id="CHEBI:15903"/>
        <dbReference type="ChEBI" id="CHEBI:17925"/>
        <dbReference type="EC" id="5.1.3.3"/>
    </reaction>
</comment>
<keyword evidence="7" id="KW-1185">Reference proteome</keyword>
<gene>
    <name evidence="6" type="ORF">QOZ99_003530</name>
</gene>
<sequence>MMDLDSDSDLELDSDLARTARLRREPFGTLADGTAIERLRLIGDAGFEVAILTFGAAVQALHVPDRDGVSADIVLGHDSLAPYASDRRYFGAAVGRYANRIQGGSFTLDGITCHVPANDGPNALHGGPDGFDRRVWSVEAITDGPAPSVTLGLVSPDGDQGFPGTLAVRLTYALTGPRELSIAFEATTDRPTLVNLTHHGFFNLAGVAEGGDVLDHVLTLAADSYLPVDALAIPRGGPAPVAGTPFDFRTPKAIGADIRSAQEQLRLGRGYDHNYCLSGGRTRAPRFVARVEHPGSGRVMELLTDQPGLQFYSGNFLDGTAEGKFGRLHRQSDAFCLEPQAWPDTPNRGDFPSARLDPGETYRHVSLYRFSTL</sequence>
<dbReference type="PANTHER" id="PTHR10091:SF0">
    <property type="entry name" value="GALACTOSE MUTAROTASE"/>
    <property type="match status" value="1"/>
</dbReference>
<organism evidence="6 7">
    <name type="scientific">Ancylobacter amanitiformis</name>
    <dbReference type="NCBI Taxonomy" id="217069"/>
    <lineage>
        <taxon>Bacteria</taxon>
        <taxon>Pseudomonadati</taxon>
        <taxon>Pseudomonadota</taxon>
        <taxon>Alphaproteobacteria</taxon>
        <taxon>Hyphomicrobiales</taxon>
        <taxon>Xanthobacteraceae</taxon>
        <taxon>Ancylobacter</taxon>
    </lineage>
</organism>
<dbReference type="EMBL" id="JAUSVR010000014">
    <property type="protein sequence ID" value="MDQ0512620.1"/>
    <property type="molecule type" value="Genomic_DNA"/>
</dbReference>
<dbReference type="PANTHER" id="PTHR10091">
    <property type="entry name" value="ALDOSE-1-EPIMERASE"/>
    <property type="match status" value="1"/>
</dbReference>
<dbReference type="SUPFAM" id="SSF74650">
    <property type="entry name" value="Galactose mutarotase-like"/>
    <property type="match status" value="1"/>
</dbReference>
<evidence type="ECO:0000256" key="2">
    <source>
        <dbReference type="ARBA" id="ARBA00006206"/>
    </source>
</evidence>
<reference evidence="6 7" key="1">
    <citation type="submission" date="2023-07" db="EMBL/GenBank/DDBJ databases">
        <title>Genomic Encyclopedia of Type Strains, Phase IV (KMG-IV): sequencing the most valuable type-strain genomes for metagenomic binning, comparative biology and taxonomic classification.</title>
        <authorList>
            <person name="Goeker M."/>
        </authorList>
    </citation>
    <scope>NUCLEOTIDE SEQUENCE [LARGE SCALE GENOMIC DNA]</scope>
    <source>
        <strain evidence="6 7">DSM 15561</strain>
    </source>
</reference>
<dbReference type="Proteomes" id="UP001235094">
    <property type="component" value="Unassembled WGS sequence"/>
</dbReference>
<dbReference type="Gene3D" id="2.70.98.10">
    <property type="match status" value="1"/>
</dbReference>
<dbReference type="GO" id="GO:0004034">
    <property type="term" value="F:aldose 1-epimerase activity"/>
    <property type="evidence" value="ECO:0007669"/>
    <property type="project" value="UniProtKB-EC"/>
</dbReference>
<evidence type="ECO:0000313" key="7">
    <source>
        <dbReference type="Proteomes" id="UP001235094"/>
    </source>
</evidence>
<evidence type="ECO:0000256" key="5">
    <source>
        <dbReference type="PIRNR" id="PIRNR005096"/>
    </source>
</evidence>
<comment type="pathway">
    <text evidence="1 5">Carbohydrate metabolism; hexose metabolism.</text>
</comment>
<evidence type="ECO:0000313" key="6">
    <source>
        <dbReference type="EMBL" id="MDQ0512620.1"/>
    </source>
</evidence>
<dbReference type="InterPro" id="IPR011013">
    <property type="entry name" value="Gal_mutarotase_sf_dom"/>
</dbReference>
<dbReference type="NCBIfam" id="NF008277">
    <property type="entry name" value="PRK11055.1"/>
    <property type="match status" value="1"/>
</dbReference>
<keyword evidence="4 5" id="KW-0119">Carbohydrate metabolism</keyword>
<dbReference type="InterPro" id="IPR008183">
    <property type="entry name" value="Aldose_1/G6P_1-epimerase"/>
</dbReference>
<proteinExistence type="inferred from homology"/>
<evidence type="ECO:0000256" key="4">
    <source>
        <dbReference type="ARBA" id="ARBA00023277"/>
    </source>
</evidence>
<comment type="similarity">
    <text evidence="2 5">Belongs to the aldose epimerase family.</text>
</comment>
<dbReference type="CDD" id="cd09019">
    <property type="entry name" value="galactose_mutarotase_like"/>
    <property type="match status" value="1"/>
</dbReference>
<accession>A0ABU0LVB1</accession>
<comment type="caution">
    <text evidence="6">The sequence shown here is derived from an EMBL/GenBank/DDBJ whole genome shotgun (WGS) entry which is preliminary data.</text>
</comment>
<keyword evidence="3 5" id="KW-0413">Isomerase</keyword>
<evidence type="ECO:0000256" key="3">
    <source>
        <dbReference type="ARBA" id="ARBA00023235"/>
    </source>
</evidence>
<dbReference type="PIRSF" id="PIRSF005096">
    <property type="entry name" value="GALM"/>
    <property type="match status" value="1"/>
</dbReference>
<protein>
    <recommendedName>
        <fullName evidence="5">Aldose 1-epimerase</fullName>
        <ecNumber evidence="5">5.1.3.3</ecNumber>
    </recommendedName>
</protein>
<evidence type="ECO:0000256" key="1">
    <source>
        <dbReference type="ARBA" id="ARBA00005028"/>
    </source>
</evidence>
<name>A0ABU0LVB1_9HYPH</name>